<dbReference type="OrthoDB" id="978at2759"/>
<organism evidence="1 2">
    <name type="scientific">Hypocrea virens (strain Gv29-8 / FGSC 10586)</name>
    <name type="common">Gliocladium virens</name>
    <name type="synonym">Trichoderma virens</name>
    <dbReference type="NCBI Taxonomy" id="413071"/>
    <lineage>
        <taxon>Eukaryota</taxon>
        <taxon>Fungi</taxon>
        <taxon>Dikarya</taxon>
        <taxon>Ascomycota</taxon>
        <taxon>Pezizomycotina</taxon>
        <taxon>Sordariomycetes</taxon>
        <taxon>Hypocreomycetidae</taxon>
        <taxon>Hypocreales</taxon>
        <taxon>Hypocreaceae</taxon>
        <taxon>Trichoderma</taxon>
    </lineage>
</organism>
<dbReference type="SMART" id="SM01296">
    <property type="entry name" value="N2227"/>
    <property type="match status" value="1"/>
</dbReference>
<dbReference type="VEuPathDB" id="FungiDB:TRIVIDRAFT_77023"/>
<dbReference type="InterPro" id="IPR029063">
    <property type="entry name" value="SAM-dependent_MTases_sf"/>
</dbReference>
<evidence type="ECO:0000313" key="2">
    <source>
        <dbReference type="Proteomes" id="UP000007115"/>
    </source>
</evidence>
<comment type="caution">
    <text evidence="1">The sequence shown here is derived from an EMBL/GenBank/DDBJ whole genome shotgun (WGS) entry which is preliminary data.</text>
</comment>
<dbReference type="GO" id="GO:0008757">
    <property type="term" value="F:S-adenosylmethionine-dependent methyltransferase activity"/>
    <property type="evidence" value="ECO:0007669"/>
    <property type="project" value="InterPro"/>
</dbReference>
<dbReference type="PANTHER" id="PTHR12303">
    <property type="entry name" value="CARNOSINE N-METHYLTRANSFERASE"/>
    <property type="match status" value="1"/>
</dbReference>
<dbReference type="GeneID" id="25797879"/>
<dbReference type="PANTHER" id="PTHR12303:SF13">
    <property type="match status" value="1"/>
</dbReference>
<dbReference type="OMA" id="WSHHATE"/>
<dbReference type="STRING" id="413071.G9N0S1"/>
<dbReference type="EMBL" id="ABDF02000082">
    <property type="protein sequence ID" value="EHK19953.1"/>
    <property type="molecule type" value="Genomic_DNA"/>
</dbReference>
<proteinExistence type="predicted"/>
<dbReference type="AlphaFoldDB" id="G9N0S1"/>
<dbReference type="Gene3D" id="3.40.50.150">
    <property type="entry name" value="Vaccinia Virus protein VP39"/>
    <property type="match status" value="1"/>
</dbReference>
<dbReference type="Pfam" id="PF07942">
    <property type="entry name" value="CARME"/>
    <property type="match status" value="1"/>
</dbReference>
<dbReference type="InParanoid" id="G9N0S1"/>
<dbReference type="HOGENOM" id="CLU_030612_2_0_1"/>
<dbReference type="SUPFAM" id="SSF53335">
    <property type="entry name" value="S-adenosyl-L-methionine-dependent methyltransferases"/>
    <property type="match status" value="1"/>
</dbReference>
<gene>
    <name evidence="1" type="ORF">TRIVIDRAFT_77023</name>
</gene>
<dbReference type="eggNOG" id="KOG2798">
    <property type="taxonomic scope" value="Eukaryota"/>
</dbReference>
<keyword evidence="2" id="KW-1185">Reference proteome</keyword>
<sequence length="410" mass="47321">MKASIDSIVEIHQVFVTYEEQVVASDIDSSHRSAEKKQLLKRMSKFYGSWNNLHPRHRLLEALHGFYRYKEKNLPELERWKTLYDNASPQQKMLLEDTVQYSQKFASVANLITANHELCQEVLQSALEFYEIHPSELEQFVRDRESHGHTADRVSVSQGLKHLVRDWSDEGDVERIQAFPIILRSLHNLFPNRENQRVRILLPGSGLGRLGHEIAALRGFEVTNNEWSMYMNTLYRFIEKQKDMNNRKVHPFVDSWSHHSTSANMMRVVTYINSNDVLLIEGDFTTILKGHGKFDAIVTHFFIDTARNLMAYLDTIHRLLKPGGFWINYGPLLYGSGPFVQLSLDELMQVIVAKGFHLVNSPSQEALHADIRNTTLQDIPVWSVEATDGFDARALVKNAYLAQFWIAVKI</sequence>
<dbReference type="RefSeq" id="XP_013954146.1">
    <property type="nucleotide sequence ID" value="XM_014098671.1"/>
</dbReference>
<protein>
    <submittedName>
        <fullName evidence="1">Uncharacterized protein</fullName>
    </submittedName>
</protein>
<dbReference type="InterPro" id="IPR012901">
    <property type="entry name" value="CARME"/>
</dbReference>
<reference evidence="1 2" key="1">
    <citation type="journal article" date="2011" name="Genome Biol.">
        <title>Comparative genome sequence analysis underscores mycoparasitism as the ancestral life style of Trichoderma.</title>
        <authorList>
            <person name="Kubicek C.P."/>
            <person name="Herrera-Estrella A."/>
            <person name="Seidl-Seiboth V."/>
            <person name="Martinez D.A."/>
            <person name="Druzhinina I.S."/>
            <person name="Thon M."/>
            <person name="Zeilinger S."/>
            <person name="Casas-Flores S."/>
            <person name="Horwitz B.A."/>
            <person name="Mukherjee P.K."/>
            <person name="Mukherjee M."/>
            <person name="Kredics L."/>
            <person name="Alcaraz L.D."/>
            <person name="Aerts A."/>
            <person name="Antal Z."/>
            <person name="Atanasova L."/>
            <person name="Cervantes-Badillo M.G."/>
            <person name="Challacombe J."/>
            <person name="Chertkov O."/>
            <person name="McCluskey K."/>
            <person name="Coulpier F."/>
            <person name="Deshpande N."/>
            <person name="von Doehren H."/>
            <person name="Ebbole D.J."/>
            <person name="Esquivel-Naranjo E.U."/>
            <person name="Fekete E."/>
            <person name="Flipphi M."/>
            <person name="Glaser F."/>
            <person name="Gomez-Rodriguez E.Y."/>
            <person name="Gruber S."/>
            <person name="Han C."/>
            <person name="Henrissat B."/>
            <person name="Hermosa R."/>
            <person name="Hernandez-Onate M."/>
            <person name="Karaffa L."/>
            <person name="Kosti I."/>
            <person name="Le Crom S."/>
            <person name="Lindquist E."/>
            <person name="Lucas S."/>
            <person name="Luebeck M."/>
            <person name="Luebeck P.S."/>
            <person name="Margeot A."/>
            <person name="Metz B."/>
            <person name="Misra M."/>
            <person name="Nevalainen H."/>
            <person name="Omann M."/>
            <person name="Packer N."/>
            <person name="Perrone G."/>
            <person name="Uresti-Rivera E.E."/>
            <person name="Salamov A."/>
            <person name="Schmoll M."/>
            <person name="Seiboth B."/>
            <person name="Shapiro H."/>
            <person name="Sukno S."/>
            <person name="Tamayo-Ramos J.A."/>
            <person name="Tisch D."/>
            <person name="Wiest A."/>
            <person name="Wilkinson H.H."/>
            <person name="Zhang M."/>
            <person name="Coutinho P.M."/>
            <person name="Kenerley C.M."/>
            <person name="Monte E."/>
            <person name="Baker S.E."/>
            <person name="Grigoriev I.V."/>
        </authorList>
    </citation>
    <scope>NUCLEOTIDE SEQUENCE [LARGE SCALE GENOMIC DNA]</scope>
    <source>
        <strain evidence="2">Gv29-8 / FGSC 10586</strain>
    </source>
</reference>
<evidence type="ECO:0000313" key="1">
    <source>
        <dbReference type="EMBL" id="EHK19953.1"/>
    </source>
</evidence>
<dbReference type="Proteomes" id="UP000007115">
    <property type="component" value="Unassembled WGS sequence"/>
</dbReference>
<dbReference type="CDD" id="cd02440">
    <property type="entry name" value="AdoMet_MTases"/>
    <property type="match status" value="1"/>
</dbReference>
<accession>G9N0S1</accession>
<name>G9N0S1_HYPVG</name>